<dbReference type="AlphaFoldDB" id="A0AAD2GS67"/>
<name>A0AAD2GS67_9AGAR</name>
<proteinExistence type="predicted"/>
<protein>
    <submittedName>
        <fullName evidence="2">Uncharacterized protein</fullName>
    </submittedName>
</protein>
<feature type="compositionally biased region" description="Basic residues" evidence="1">
    <location>
        <begin position="76"/>
        <end position="86"/>
    </location>
</feature>
<comment type="caution">
    <text evidence="2">The sequence shown here is derived from an EMBL/GenBank/DDBJ whole genome shotgun (WGS) entry which is preliminary data.</text>
</comment>
<evidence type="ECO:0000313" key="3">
    <source>
        <dbReference type="Proteomes" id="UP001295794"/>
    </source>
</evidence>
<feature type="compositionally biased region" description="Low complexity" evidence="1">
    <location>
        <begin position="42"/>
        <end position="56"/>
    </location>
</feature>
<reference evidence="2" key="1">
    <citation type="submission" date="2023-11" db="EMBL/GenBank/DDBJ databases">
        <authorList>
            <person name="De Vega J J."/>
            <person name="De Vega J J."/>
        </authorList>
    </citation>
    <scope>NUCLEOTIDE SEQUENCE</scope>
</reference>
<evidence type="ECO:0000256" key="1">
    <source>
        <dbReference type="SAM" id="MobiDB-lite"/>
    </source>
</evidence>
<gene>
    <name evidence="2" type="ORF">MYCIT1_LOCUS1262</name>
</gene>
<keyword evidence="3" id="KW-1185">Reference proteome</keyword>
<feature type="non-terminal residue" evidence="2">
    <location>
        <position position="86"/>
    </location>
</feature>
<dbReference type="Proteomes" id="UP001295794">
    <property type="component" value="Unassembled WGS sequence"/>
</dbReference>
<feature type="region of interest" description="Disordered" evidence="1">
    <location>
        <begin position="30"/>
        <end position="86"/>
    </location>
</feature>
<organism evidence="2 3">
    <name type="scientific">Mycena citricolor</name>
    <dbReference type="NCBI Taxonomy" id="2018698"/>
    <lineage>
        <taxon>Eukaryota</taxon>
        <taxon>Fungi</taxon>
        <taxon>Dikarya</taxon>
        <taxon>Basidiomycota</taxon>
        <taxon>Agaricomycotina</taxon>
        <taxon>Agaricomycetes</taxon>
        <taxon>Agaricomycetidae</taxon>
        <taxon>Agaricales</taxon>
        <taxon>Marasmiineae</taxon>
        <taxon>Mycenaceae</taxon>
        <taxon>Mycena</taxon>
    </lineage>
</organism>
<evidence type="ECO:0000313" key="2">
    <source>
        <dbReference type="EMBL" id="CAK5262492.1"/>
    </source>
</evidence>
<dbReference type="EMBL" id="CAVNYO010000019">
    <property type="protein sequence ID" value="CAK5262492.1"/>
    <property type="molecule type" value="Genomic_DNA"/>
</dbReference>
<sequence length="86" mass="9450">MRSLSVSGLDSLQIWNAVVTWAKLGKFVGDPSKLSREHTQTASLPSRSSARASPSSWKQWAGERSGNDEIQIWNGRKGKAQKKALP</sequence>
<accession>A0AAD2GS67</accession>